<feature type="transmembrane region" description="Helical" evidence="6">
    <location>
        <begin position="67"/>
        <end position="85"/>
    </location>
</feature>
<evidence type="ECO:0000256" key="2">
    <source>
        <dbReference type="ARBA" id="ARBA00022475"/>
    </source>
</evidence>
<evidence type="ECO:0000259" key="8">
    <source>
        <dbReference type="Pfam" id="PF13567"/>
    </source>
</evidence>
<gene>
    <name evidence="9" type="ORF">DI623_06525</name>
</gene>
<feature type="transmembrane region" description="Helical" evidence="6">
    <location>
        <begin position="420"/>
        <end position="443"/>
    </location>
</feature>
<dbReference type="InterPro" id="IPR025405">
    <property type="entry name" value="DUF4131"/>
</dbReference>
<feature type="transmembrane region" description="Helical" evidence="6">
    <location>
        <begin position="312"/>
        <end position="330"/>
    </location>
</feature>
<comment type="subcellular location">
    <subcellularLocation>
        <location evidence="1">Cell membrane</location>
        <topology evidence="1">Multi-pass membrane protein</topology>
    </subcellularLocation>
</comment>
<comment type="caution">
    <text evidence="9">The sequence shown here is derived from an EMBL/GenBank/DDBJ whole genome shotgun (WGS) entry which is preliminary data.</text>
</comment>
<evidence type="ECO:0000313" key="9">
    <source>
        <dbReference type="EMBL" id="PZO90484.1"/>
    </source>
</evidence>
<feature type="domain" description="ComEC/Rec2-related protein" evidence="7">
    <location>
        <begin position="253"/>
        <end position="536"/>
    </location>
</feature>
<keyword evidence="3 6" id="KW-0812">Transmembrane</keyword>
<dbReference type="InterPro" id="IPR004477">
    <property type="entry name" value="ComEC_N"/>
</dbReference>
<evidence type="ECO:0000256" key="1">
    <source>
        <dbReference type="ARBA" id="ARBA00004651"/>
    </source>
</evidence>
<evidence type="ECO:0000259" key="7">
    <source>
        <dbReference type="Pfam" id="PF03772"/>
    </source>
</evidence>
<evidence type="ECO:0000256" key="4">
    <source>
        <dbReference type="ARBA" id="ARBA00022989"/>
    </source>
</evidence>
<evidence type="ECO:0000256" key="3">
    <source>
        <dbReference type="ARBA" id="ARBA00022692"/>
    </source>
</evidence>
<evidence type="ECO:0000313" key="10">
    <source>
        <dbReference type="Proteomes" id="UP000249066"/>
    </source>
</evidence>
<keyword evidence="2" id="KW-1003">Cell membrane</keyword>
<dbReference type="Pfam" id="PF03772">
    <property type="entry name" value="Competence"/>
    <property type="match status" value="1"/>
</dbReference>
<dbReference type="AlphaFoldDB" id="A0A2W5A7K0"/>
<dbReference type="Proteomes" id="UP000249066">
    <property type="component" value="Unassembled WGS sequence"/>
</dbReference>
<keyword evidence="4 6" id="KW-1133">Transmembrane helix</keyword>
<feature type="transmembrane region" description="Helical" evidence="6">
    <location>
        <begin position="277"/>
        <end position="300"/>
    </location>
</feature>
<dbReference type="EMBL" id="QFNN01000027">
    <property type="protein sequence ID" value="PZO90484.1"/>
    <property type="molecule type" value="Genomic_DNA"/>
</dbReference>
<feature type="transmembrane region" description="Helical" evidence="6">
    <location>
        <begin position="358"/>
        <end position="375"/>
    </location>
</feature>
<feature type="transmembrane region" description="Helical" evidence="6">
    <location>
        <begin position="484"/>
        <end position="503"/>
    </location>
</feature>
<feature type="domain" description="DUF4131" evidence="8">
    <location>
        <begin position="66"/>
        <end position="214"/>
    </location>
</feature>
<feature type="transmembrane region" description="Helical" evidence="6">
    <location>
        <begin position="381"/>
        <end position="399"/>
    </location>
</feature>
<feature type="transmembrane region" description="Helical" evidence="6">
    <location>
        <begin position="449"/>
        <end position="472"/>
    </location>
</feature>
<dbReference type="Pfam" id="PF13567">
    <property type="entry name" value="DUF4131"/>
    <property type="match status" value="1"/>
</dbReference>
<evidence type="ECO:0000256" key="5">
    <source>
        <dbReference type="ARBA" id="ARBA00023136"/>
    </source>
</evidence>
<dbReference type="PANTHER" id="PTHR30619">
    <property type="entry name" value="DNA INTERNALIZATION/COMPETENCE PROTEIN COMEC/REC2"/>
    <property type="match status" value="1"/>
</dbReference>
<keyword evidence="5 6" id="KW-0472">Membrane</keyword>
<proteinExistence type="predicted"/>
<dbReference type="PANTHER" id="PTHR30619:SF1">
    <property type="entry name" value="RECOMBINATION PROTEIN 2"/>
    <property type="match status" value="1"/>
</dbReference>
<evidence type="ECO:0000256" key="6">
    <source>
        <dbReference type="SAM" id="Phobius"/>
    </source>
</evidence>
<reference evidence="9 10" key="1">
    <citation type="submission" date="2017-08" db="EMBL/GenBank/DDBJ databases">
        <title>Infants hospitalized years apart are colonized by the same room-sourced microbial strains.</title>
        <authorList>
            <person name="Brooks B."/>
            <person name="Olm M.R."/>
            <person name="Firek B.A."/>
            <person name="Baker R."/>
            <person name="Thomas B.C."/>
            <person name="Morowitz M.J."/>
            <person name="Banfield J.F."/>
        </authorList>
    </citation>
    <scope>NUCLEOTIDE SEQUENCE [LARGE SCALE GENOMIC DNA]</scope>
    <source>
        <strain evidence="9">S2_018_000_R2_101</strain>
    </source>
</reference>
<accession>A0A2W5A7K0</accession>
<dbReference type="InterPro" id="IPR052159">
    <property type="entry name" value="Competence_DNA_uptake"/>
</dbReference>
<protein>
    <submittedName>
        <fullName evidence="9">Competence protein ComEC</fullName>
    </submittedName>
</protein>
<organism evidence="9 10">
    <name type="scientific">Sphingomonas sanxanigenens</name>
    <dbReference type="NCBI Taxonomy" id="397260"/>
    <lineage>
        <taxon>Bacteria</taxon>
        <taxon>Pseudomonadati</taxon>
        <taxon>Pseudomonadota</taxon>
        <taxon>Alphaproteobacteria</taxon>
        <taxon>Sphingomonadales</taxon>
        <taxon>Sphingomonadaceae</taxon>
        <taxon>Sphingomonas</taxon>
    </lineage>
</organism>
<sequence>MNGAAPSTAYPARQTGQKISLFRSVSILKQRVERWAEAERDQAPLWIPVALAAGIGAWFILPGKSAWGAFIFAALALAALGLVLRGSRAGRMAVIGGATLAAGCLLIWARADWVAAPVLDRPRVVTVSGRIEQVQELAAREAVRVLLRPVNAPTLPFRIRVNLPAADAPGDLARGDMIRLNARLMPPPPAALPGAYDFALAAWFQRIGATGRSFGPVERIGGRTAHGPGLRERLSAHIRAQLDRGEGAIAAALATGDQGAMPEADAEAMRRSGLAHLLSVSGLHITAVVGFAMIATLRLLAMSETLALRTPLLLIAAGAGALAGIGYTLLTGAEVPTIRSCVAALLVLGGLALGREAMTLRLVAAGAIIVLIFWPESVVGASFQLSFAAVTAIVAFHESRLAQAWFARREEGALARSARTIASLLLTGFIVELALAPIALFHFHKQGLYGALANIVAIPLTTFIIMPAEALALLFDAAGLGAPFWWLAGKALSLLLAVAHHVADSPGAVAMLPSVPRGAFGLMVAGGLWIMLWKSRVRSWGLVPLAAGATWAIATPPPDLLVTGDGRHVAIRTQAGAVSLLRPRTGDYMRDLMAESAGLDGEPDLLDALPDARCSRDACIIRLRRGERDWRILALRSSYRLPYRPFVAACGMADIVIGDRRLPAGCKPRWLKLDRPFLARSGGLSIALASGRITSVAGLAGDHPWVRARQ</sequence>
<dbReference type="GO" id="GO:0005886">
    <property type="term" value="C:plasma membrane"/>
    <property type="evidence" value="ECO:0007669"/>
    <property type="project" value="UniProtKB-SubCell"/>
</dbReference>
<name>A0A2W5A7K0_9SPHN</name>
<feature type="transmembrane region" description="Helical" evidence="6">
    <location>
        <begin position="43"/>
        <end position="61"/>
    </location>
</feature>
<feature type="transmembrane region" description="Helical" evidence="6">
    <location>
        <begin position="515"/>
        <end position="533"/>
    </location>
</feature>
<dbReference type="NCBIfam" id="TIGR00360">
    <property type="entry name" value="ComEC_N-term"/>
    <property type="match status" value="1"/>
</dbReference>